<dbReference type="EMBL" id="JAIBOA010000004">
    <property type="protein sequence ID" value="MBW8482173.1"/>
    <property type="molecule type" value="Genomic_DNA"/>
</dbReference>
<accession>A0ABS7FP66</accession>
<sequence length="84" mass="9186">MTDRKSRKLTVVIHDEGDDGLWAEVREMPGLFVTGDDLAEVQEALTEAITLYLSDDDKPAHVTLLGDPEPMDSVTVTSQQVAVC</sequence>
<dbReference type="InterPro" id="IPR035069">
    <property type="entry name" value="TTHA1013/TTHA0281-like"/>
</dbReference>
<dbReference type="RefSeq" id="WP_220164558.1">
    <property type="nucleotide sequence ID" value="NZ_JAIBOA010000004.1"/>
</dbReference>
<proteinExistence type="predicted"/>
<dbReference type="SUPFAM" id="SSF143100">
    <property type="entry name" value="TTHA1013/TTHA0281-like"/>
    <property type="match status" value="1"/>
</dbReference>
<evidence type="ECO:0000313" key="2">
    <source>
        <dbReference type="Proteomes" id="UP000774570"/>
    </source>
</evidence>
<reference evidence="1 2" key="1">
    <citation type="submission" date="2021-07" db="EMBL/GenBank/DDBJ databases">
        <title>Actinomadura sp. PM05-2 isolated from lichen.</title>
        <authorList>
            <person name="Somphong A."/>
            <person name="Phongsopitanun W."/>
            <person name="Tanasupawat S."/>
            <person name="Peongsungnone V."/>
        </authorList>
    </citation>
    <scope>NUCLEOTIDE SEQUENCE [LARGE SCALE GENOMIC DNA]</scope>
    <source>
        <strain evidence="1 2">PM05-2</strain>
    </source>
</reference>
<gene>
    <name evidence="1" type="ORF">K1Y72_07330</name>
</gene>
<protein>
    <submittedName>
        <fullName evidence="1">Type II toxin-antitoxin system HicB family antitoxin</fullName>
    </submittedName>
</protein>
<comment type="caution">
    <text evidence="1">The sequence shown here is derived from an EMBL/GenBank/DDBJ whole genome shotgun (WGS) entry which is preliminary data.</text>
</comment>
<dbReference type="Gene3D" id="3.30.160.250">
    <property type="match status" value="1"/>
</dbReference>
<dbReference type="Proteomes" id="UP000774570">
    <property type="component" value="Unassembled WGS sequence"/>
</dbReference>
<keyword evidence="2" id="KW-1185">Reference proteome</keyword>
<organism evidence="1 2">
    <name type="scientific">Actinomadura parmotrematis</name>
    <dbReference type="NCBI Taxonomy" id="2864039"/>
    <lineage>
        <taxon>Bacteria</taxon>
        <taxon>Bacillati</taxon>
        <taxon>Actinomycetota</taxon>
        <taxon>Actinomycetes</taxon>
        <taxon>Streptosporangiales</taxon>
        <taxon>Thermomonosporaceae</taxon>
        <taxon>Actinomadura</taxon>
    </lineage>
</organism>
<name>A0ABS7FP66_9ACTN</name>
<evidence type="ECO:0000313" key="1">
    <source>
        <dbReference type="EMBL" id="MBW8482173.1"/>
    </source>
</evidence>